<comment type="caution">
    <text evidence="1">The sequence shown here is derived from an EMBL/GenBank/DDBJ whole genome shotgun (WGS) entry which is preliminary data.</text>
</comment>
<dbReference type="SUPFAM" id="SSF56219">
    <property type="entry name" value="DNase I-like"/>
    <property type="match status" value="1"/>
</dbReference>
<organism evidence="1 2">
    <name type="scientific">Cephalotus follicularis</name>
    <name type="common">Albany pitcher plant</name>
    <dbReference type="NCBI Taxonomy" id="3775"/>
    <lineage>
        <taxon>Eukaryota</taxon>
        <taxon>Viridiplantae</taxon>
        <taxon>Streptophyta</taxon>
        <taxon>Embryophyta</taxon>
        <taxon>Tracheophyta</taxon>
        <taxon>Spermatophyta</taxon>
        <taxon>Magnoliopsida</taxon>
        <taxon>eudicotyledons</taxon>
        <taxon>Gunneridae</taxon>
        <taxon>Pentapetalae</taxon>
        <taxon>rosids</taxon>
        <taxon>fabids</taxon>
        <taxon>Oxalidales</taxon>
        <taxon>Cephalotaceae</taxon>
        <taxon>Cephalotus</taxon>
    </lineage>
</organism>
<protein>
    <submittedName>
        <fullName evidence="1">Exo_endo_phos domain-containing protein</fullName>
    </submittedName>
</protein>
<gene>
    <name evidence="1" type="ORF">CFOL_v3_24465</name>
</gene>
<dbReference type="OrthoDB" id="1259237at2759"/>
<dbReference type="InParanoid" id="A0A1Q3CL77"/>
<reference evidence="2" key="1">
    <citation type="submission" date="2016-04" db="EMBL/GenBank/DDBJ databases">
        <title>Cephalotus genome sequencing.</title>
        <authorList>
            <person name="Fukushima K."/>
            <person name="Hasebe M."/>
            <person name="Fang X."/>
        </authorList>
    </citation>
    <scope>NUCLEOTIDE SEQUENCE [LARGE SCALE GENOMIC DNA]</scope>
    <source>
        <strain evidence="2">cv. St1</strain>
    </source>
</reference>
<sequence length="306" mass="35868">IYGMCDSRARKQLWNDIILCANRFKKTPWTLLGDFNVTRFSHEHNNSCRVTKAMEDFNYAIRSAKLDDLKSTGLKFTWNNMRSGTGAISKKLDRALGNWQWFKLFGDSYAHTYNPGISDHCPLFIQLMHQVQSSGRPLKFLNFWADHSDFLNIVRHEWAKTYKGQPVRKIQLKLKSLKLHLKTLSTRPDMSATNLRQMLEKVQLDLDEKPEDVDLRRQEIRLRNDVTISAKNGEAFFKQKSLIHWLKQGDSNTAFFHRVVKLRQSKNHIAKIQNEHGLWLESEQFIAQEGVDYFKNLFHHQGGQLH</sequence>
<keyword evidence="2" id="KW-1185">Reference proteome</keyword>
<accession>A0A1Q3CL77</accession>
<dbReference type="STRING" id="3775.A0A1Q3CL77"/>
<dbReference type="EMBL" id="BDDD01002306">
    <property type="protein sequence ID" value="GAV81006.1"/>
    <property type="molecule type" value="Genomic_DNA"/>
</dbReference>
<dbReference type="InterPro" id="IPR036691">
    <property type="entry name" value="Endo/exonu/phosph_ase_sf"/>
</dbReference>
<feature type="non-terminal residue" evidence="1">
    <location>
        <position position="1"/>
    </location>
</feature>
<dbReference type="PANTHER" id="PTHR33710:SF79">
    <property type="entry name" value="OS06G0205337 PROTEIN"/>
    <property type="match status" value="1"/>
</dbReference>
<evidence type="ECO:0000313" key="1">
    <source>
        <dbReference type="EMBL" id="GAV81006.1"/>
    </source>
</evidence>
<dbReference type="Proteomes" id="UP000187406">
    <property type="component" value="Unassembled WGS sequence"/>
</dbReference>
<name>A0A1Q3CL77_CEPFO</name>
<dbReference type="Gene3D" id="3.60.10.10">
    <property type="entry name" value="Endonuclease/exonuclease/phosphatase"/>
    <property type="match status" value="1"/>
</dbReference>
<dbReference type="AlphaFoldDB" id="A0A1Q3CL77"/>
<dbReference type="PANTHER" id="PTHR33710">
    <property type="entry name" value="BNAC02G09200D PROTEIN"/>
    <property type="match status" value="1"/>
</dbReference>
<proteinExistence type="predicted"/>
<evidence type="ECO:0000313" key="2">
    <source>
        <dbReference type="Proteomes" id="UP000187406"/>
    </source>
</evidence>